<accession>A0A7R9KGF2</accession>
<dbReference type="InterPro" id="IPR008271">
    <property type="entry name" value="Ser/Thr_kinase_AS"/>
</dbReference>
<dbReference type="GO" id="GO:0005737">
    <property type="term" value="C:cytoplasm"/>
    <property type="evidence" value="ECO:0007669"/>
    <property type="project" value="TreeGrafter"/>
</dbReference>
<dbReference type="Gene3D" id="1.10.510.10">
    <property type="entry name" value="Transferase(Phosphotransferase) domain 1"/>
    <property type="match status" value="2"/>
</dbReference>
<dbReference type="SUPFAM" id="SSF46966">
    <property type="entry name" value="Spectrin repeat"/>
    <property type="match status" value="2"/>
</dbReference>
<proteinExistence type="inferred from homology"/>
<protein>
    <recommendedName>
        <fullName evidence="7">Protein kinase domain-containing protein</fullName>
    </recommendedName>
</protein>
<evidence type="ECO:0000256" key="6">
    <source>
        <dbReference type="SAM" id="Coils"/>
    </source>
</evidence>
<dbReference type="AlphaFoldDB" id="A0A7R9KGF2"/>
<dbReference type="Pfam" id="PF00069">
    <property type="entry name" value="Pkinase"/>
    <property type="match status" value="2"/>
</dbReference>
<gene>
    <name evidence="8" type="ORF">OSB1V03_LOCUS1764</name>
</gene>
<feature type="coiled-coil region" evidence="6">
    <location>
        <begin position="481"/>
        <end position="508"/>
    </location>
</feature>
<dbReference type="SMART" id="SM00220">
    <property type="entry name" value="S_TKc"/>
    <property type="match status" value="2"/>
</dbReference>
<evidence type="ECO:0000256" key="1">
    <source>
        <dbReference type="ARBA" id="ARBA00022679"/>
    </source>
</evidence>
<evidence type="ECO:0000313" key="8">
    <source>
        <dbReference type="EMBL" id="CAD7621292.1"/>
    </source>
</evidence>
<dbReference type="EMBL" id="CAJPIZ010000553">
    <property type="protein sequence ID" value="CAG2101722.1"/>
    <property type="molecule type" value="Genomic_DNA"/>
</dbReference>
<dbReference type="SUPFAM" id="SSF56112">
    <property type="entry name" value="Protein kinase-like (PK-like)"/>
    <property type="match status" value="2"/>
</dbReference>
<feature type="domain" description="Protein kinase" evidence="7">
    <location>
        <begin position="50"/>
        <end position="364"/>
    </location>
</feature>
<keyword evidence="9" id="KW-1185">Reference proteome</keyword>
<keyword evidence="3" id="KW-0418">Kinase</keyword>
<dbReference type="PANTHER" id="PTHR11042">
    <property type="entry name" value="EUKARYOTIC TRANSLATION INITIATION FACTOR 2-ALPHA KINASE EIF2-ALPHA KINASE -RELATED"/>
    <property type="match status" value="1"/>
</dbReference>
<dbReference type="CDD" id="cd00180">
    <property type="entry name" value="PKc"/>
    <property type="match status" value="1"/>
</dbReference>
<keyword evidence="4" id="KW-0067">ATP-binding</keyword>
<dbReference type="EMBL" id="OC855128">
    <property type="protein sequence ID" value="CAD7621292.1"/>
    <property type="molecule type" value="Genomic_DNA"/>
</dbReference>
<dbReference type="PROSITE" id="PS50011">
    <property type="entry name" value="PROTEIN_KINASE_DOM"/>
    <property type="match status" value="2"/>
</dbReference>
<dbReference type="GO" id="GO:0005634">
    <property type="term" value="C:nucleus"/>
    <property type="evidence" value="ECO:0007669"/>
    <property type="project" value="TreeGrafter"/>
</dbReference>
<dbReference type="Gene3D" id="1.20.58.60">
    <property type="match status" value="2"/>
</dbReference>
<dbReference type="Proteomes" id="UP000759131">
    <property type="component" value="Unassembled WGS sequence"/>
</dbReference>
<dbReference type="GO" id="GO:0005524">
    <property type="term" value="F:ATP binding"/>
    <property type="evidence" value="ECO:0007669"/>
    <property type="project" value="UniProtKB-KW"/>
</dbReference>
<name>A0A7R9KGF2_9ACAR</name>
<dbReference type="InterPro" id="IPR050339">
    <property type="entry name" value="CC_SR_Kinase"/>
</dbReference>
<keyword evidence="6" id="KW-0175">Coiled coil</keyword>
<organism evidence="8">
    <name type="scientific">Medioppia subpectinata</name>
    <dbReference type="NCBI Taxonomy" id="1979941"/>
    <lineage>
        <taxon>Eukaryota</taxon>
        <taxon>Metazoa</taxon>
        <taxon>Ecdysozoa</taxon>
        <taxon>Arthropoda</taxon>
        <taxon>Chelicerata</taxon>
        <taxon>Arachnida</taxon>
        <taxon>Acari</taxon>
        <taxon>Acariformes</taxon>
        <taxon>Sarcoptiformes</taxon>
        <taxon>Oribatida</taxon>
        <taxon>Brachypylina</taxon>
        <taxon>Oppioidea</taxon>
        <taxon>Oppiidae</taxon>
        <taxon>Medioppia</taxon>
    </lineage>
</organism>
<evidence type="ECO:0000259" key="7">
    <source>
        <dbReference type="PROSITE" id="PS50011"/>
    </source>
</evidence>
<dbReference type="InterPro" id="IPR000719">
    <property type="entry name" value="Prot_kinase_dom"/>
</dbReference>
<keyword evidence="1" id="KW-0808">Transferase</keyword>
<evidence type="ECO:0000256" key="3">
    <source>
        <dbReference type="ARBA" id="ARBA00022777"/>
    </source>
</evidence>
<keyword evidence="2" id="KW-0547">Nucleotide-binding</keyword>
<comment type="similarity">
    <text evidence="5">Belongs to the protein kinase superfamily. Ser/Thr protein kinase family. GCN2 subfamily.</text>
</comment>
<evidence type="ECO:0000256" key="4">
    <source>
        <dbReference type="ARBA" id="ARBA00022840"/>
    </source>
</evidence>
<reference evidence="8" key="1">
    <citation type="submission" date="2020-11" db="EMBL/GenBank/DDBJ databases">
        <authorList>
            <person name="Tran Van P."/>
        </authorList>
    </citation>
    <scope>NUCLEOTIDE SEQUENCE</scope>
</reference>
<dbReference type="OrthoDB" id="5979581at2759"/>
<dbReference type="PROSITE" id="PS00108">
    <property type="entry name" value="PROTEIN_KINASE_ST"/>
    <property type="match status" value="2"/>
</dbReference>
<dbReference type="Gene3D" id="3.30.200.20">
    <property type="entry name" value="Phosphorylase Kinase, domain 1"/>
    <property type="match status" value="1"/>
</dbReference>
<dbReference type="InterPro" id="IPR011009">
    <property type="entry name" value="Kinase-like_dom_sf"/>
</dbReference>
<feature type="domain" description="Protein kinase" evidence="7">
    <location>
        <begin position="525"/>
        <end position="792"/>
    </location>
</feature>
<sequence>MNDRIHKITERHEIIETNYQNFADLYANECQITYKTINVNEMNSISDNRFTELSTAGSGAYGTVFKVRHTLDDNIYAVKKVQFEDNKEEKEMMKEVENLRKLDSDFVVKYKNSWTEGKQLYIQMEYCSQTLASVLRDKQQVFGRQSAEAMNLYEYYICCEIFRELLQCVRYLHELNPPFIHRDLKPDNILISYTSANNTFVKLGDFGSATVNSRTFKSQTQGAATFKYMAPEAYSHNKYGLKSDIYSVGAIGMKLFDVNTGDCQRYKSTTFFSQFNNLQHFLTSMTESIADKRSTSGQVLDDYSQWSIDRHIITANEQEFNEILNKLKSNENTFFYECLLFKTESTDRVAKSLAEDIQQCDRALDAIGERVAAEEDRVKRRNPLTTNFNTDYIGAELTRVDHIVSALQTDVQTLGKSGNSEVNVGELDDRVQHLRQRLASVKDQFGTQVLVPLVAKRTEAERRSPGAQQILMDKYPTIDQLRECIREVDEMEDRLSEVGQAYDFAELKIKADKCRAQKRAIHEFGRTVERCGQKLYELTDIVDPKYVNAYTYFLNILKRRYAALVEWADHNNEEKEMMKEVENLLKLNSDFVVKYKNSWTEGKQLYIQMEYCSQTLASVLRDKQQVFGRQSAEAMNLYEYFICCEIFRELLQCVRYLHQQSPPFIHRDLKPDNILISYTSPNNTFVKLGDFGLATVHSRTSKSHTQGAGTPKYMAPEVHLCKRYGIKSDMYSVGGIGITLFDIYNNVCQTDNSSTFYTQFKHLQDLLTSLTEIMVNKRPTSGQVLDAYNQWSIAKNMTESTDRVSKSLAEDIQRCDEALDAIGDRVTAEEVLVKQLNSLTTNFNTDDIGAELTRVNHLVSALRTDVQTLSKSGNSTATVEQLHDRVQQLGQRLASVKDQFGTQVLVPLVAKQTEDQRRSTGAQQTLMDKYPTIDQLRECIRVVDEMKDRFLELTTPYDLPALRIAADKCRAQKQAINEFGPTVERCDQKLYELTHIVDPDYVNAYTYFLTELNDRYGALVEVIARRLKHTDDLLARIQTGNYYVLPY</sequence>
<evidence type="ECO:0000313" key="9">
    <source>
        <dbReference type="Proteomes" id="UP000759131"/>
    </source>
</evidence>
<evidence type="ECO:0000256" key="2">
    <source>
        <dbReference type="ARBA" id="ARBA00022741"/>
    </source>
</evidence>
<dbReference type="GO" id="GO:0004672">
    <property type="term" value="F:protein kinase activity"/>
    <property type="evidence" value="ECO:0007669"/>
    <property type="project" value="InterPro"/>
</dbReference>
<evidence type="ECO:0000256" key="5">
    <source>
        <dbReference type="ARBA" id="ARBA00037982"/>
    </source>
</evidence>